<dbReference type="OrthoDB" id="414133at2759"/>
<keyword evidence="3" id="KW-1185">Reference proteome</keyword>
<accession>A0A4Z0YTN0</accession>
<dbReference type="STRING" id="37992.A0A4Z0YTN0"/>
<name>A0A4Z0YTN0_9PEZI</name>
<organism evidence="2 3">
    <name type="scientific">Xylaria hypoxylon</name>
    <dbReference type="NCBI Taxonomy" id="37992"/>
    <lineage>
        <taxon>Eukaryota</taxon>
        <taxon>Fungi</taxon>
        <taxon>Dikarya</taxon>
        <taxon>Ascomycota</taxon>
        <taxon>Pezizomycotina</taxon>
        <taxon>Sordariomycetes</taxon>
        <taxon>Xylariomycetidae</taxon>
        <taxon>Xylariales</taxon>
        <taxon>Xylariaceae</taxon>
        <taxon>Xylaria</taxon>
    </lineage>
</organism>
<proteinExistence type="predicted"/>
<evidence type="ECO:0000256" key="1">
    <source>
        <dbReference type="SAM" id="MobiDB-lite"/>
    </source>
</evidence>
<protein>
    <submittedName>
        <fullName evidence="2">Uncharacterized protein</fullName>
    </submittedName>
</protein>
<evidence type="ECO:0000313" key="3">
    <source>
        <dbReference type="Proteomes" id="UP000297716"/>
    </source>
</evidence>
<gene>
    <name evidence="2" type="ORF">E0Z10_g5397</name>
</gene>
<dbReference type="EMBL" id="SKBN01000096">
    <property type="protein sequence ID" value="TGJ83378.1"/>
    <property type="molecule type" value="Genomic_DNA"/>
</dbReference>
<evidence type="ECO:0000313" key="2">
    <source>
        <dbReference type="EMBL" id="TGJ83378.1"/>
    </source>
</evidence>
<dbReference type="AlphaFoldDB" id="A0A4Z0YTN0"/>
<sequence length="336" mass="38408">MPHSSYLNGNKIIVLEDDDCNSAELSYIERGLCNFRNARQTGQSIPVIDLTQDEDEKRDVLEYEIQIISELDRAGRNNPNYRRRPTAPLRDPPIPMRSQMFSFRHKNMLMKPGTVVEVSQRPRDQHCWQFLHVHNIYTDNLSHNVVLCGIRLTRHRYLRGMLPRMKNEVCALYDVNKEDSRPEHIQAAVEILATEVTRTRAFSKTNDAFPAHRFNTGQWKTTEEIENKGVLVQRWKYCRYWPTSGAMATKKSLSGALVRLRSADIEDEHFRVPDDKLRNAFRGGIIHGGSLKGGRVCIPAINVDTAEYDQGSVATLGRNQKYTADDMFCGAGGASW</sequence>
<reference evidence="2 3" key="1">
    <citation type="submission" date="2019-03" db="EMBL/GenBank/DDBJ databases">
        <title>Draft genome sequence of Xylaria hypoxylon DSM 108379, a ubiquitous saprotrophic-parasitic fungi on hardwood.</title>
        <authorList>
            <person name="Buettner E."/>
            <person name="Leonhardt S."/>
            <person name="Gebauer A.M."/>
            <person name="Liers C."/>
            <person name="Hofrichter M."/>
            <person name="Kellner H."/>
        </authorList>
    </citation>
    <scope>NUCLEOTIDE SEQUENCE [LARGE SCALE GENOMIC DNA]</scope>
    <source>
        <strain evidence="2 3">DSM 108379</strain>
    </source>
</reference>
<feature type="region of interest" description="Disordered" evidence="1">
    <location>
        <begin position="76"/>
        <end position="96"/>
    </location>
</feature>
<dbReference type="Proteomes" id="UP000297716">
    <property type="component" value="Unassembled WGS sequence"/>
</dbReference>
<comment type="caution">
    <text evidence="2">The sequence shown here is derived from an EMBL/GenBank/DDBJ whole genome shotgun (WGS) entry which is preliminary data.</text>
</comment>